<dbReference type="AlphaFoldDB" id="A0A6M3L142"/>
<protein>
    <submittedName>
        <fullName evidence="1">Uncharacterized protein</fullName>
    </submittedName>
</protein>
<dbReference type="EMBL" id="MT142765">
    <property type="protein sequence ID" value="QJA88253.1"/>
    <property type="molecule type" value="Genomic_DNA"/>
</dbReference>
<evidence type="ECO:0000313" key="1">
    <source>
        <dbReference type="EMBL" id="QJA88253.1"/>
    </source>
</evidence>
<name>A0A6M3L142_9ZZZZ</name>
<gene>
    <name evidence="1" type="ORF">MM415B02798_0006</name>
</gene>
<organism evidence="1">
    <name type="scientific">viral metagenome</name>
    <dbReference type="NCBI Taxonomy" id="1070528"/>
    <lineage>
        <taxon>unclassified sequences</taxon>
        <taxon>metagenomes</taxon>
        <taxon>organismal metagenomes</taxon>
    </lineage>
</organism>
<accession>A0A6M3L142</accession>
<reference evidence="1" key="1">
    <citation type="submission" date="2020-03" db="EMBL/GenBank/DDBJ databases">
        <title>The deep terrestrial virosphere.</title>
        <authorList>
            <person name="Holmfeldt K."/>
            <person name="Nilsson E."/>
            <person name="Simone D."/>
            <person name="Lopez-Fernandez M."/>
            <person name="Wu X."/>
            <person name="de Brujin I."/>
            <person name="Lundin D."/>
            <person name="Andersson A."/>
            <person name="Bertilsson S."/>
            <person name="Dopson M."/>
        </authorList>
    </citation>
    <scope>NUCLEOTIDE SEQUENCE</scope>
    <source>
        <strain evidence="1">MM415B02798</strain>
    </source>
</reference>
<proteinExistence type="predicted"/>
<sequence length="118" mass="12727">MADELRIGVTMSFEKGGAKARRAEHIEVDVTGDAFNHDVQSVGTTEEQLAQGADLGTPGYCFLKNMDSTNYVEVGSTTGVYDIKLLAGEVALYRHNSATIYAKANTAACLVEYFLIEA</sequence>